<name>A0A517T369_9PLAN</name>
<dbReference type="EMBL" id="CP036316">
    <property type="protein sequence ID" value="QDT62827.1"/>
    <property type="molecule type" value="Genomic_DNA"/>
</dbReference>
<dbReference type="RefSeq" id="WP_145258655.1">
    <property type="nucleotide sequence ID" value="NZ_CP036316.1"/>
</dbReference>
<dbReference type="InterPro" id="IPR007712">
    <property type="entry name" value="RelE/ParE_toxin"/>
</dbReference>
<proteinExistence type="predicted"/>
<evidence type="ECO:0000313" key="2">
    <source>
        <dbReference type="EMBL" id="QDT62827.1"/>
    </source>
</evidence>
<dbReference type="Gene3D" id="3.30.2310.20">
    <property type="entry name" value="RelE-like"/>
    <property type="match status" value="1"/>
</dbReference>
<protein>
    <submittedName>
        <fullName evidence="2">Plasmid stabilization system protein</fullName>
    </submittedName>
</protein>
<evidence type="ECO:0000313" key="3">
    <source>
        <dbReference type="Proteomes" id="UP000319976"/>
    </source>
</evidence>
<dbReference type="Proteomes" id="UP000319976">
    <property type="component" value="Chromosome"/>
</dbReference>
<reference evidence="2 3" key="1">
    <citation type="submission" date="2019-02" db="EMBL/GenBank/DDBJ databases">
        <title>Deep-cultivation of Planctomycetes and their phenomic and genomic characterization uncovers novel biology.</title>
        <authorList>
            <person name="Wiegand S."/>
            <person name="Jogler M."/>
            <person name="Boedeker C."/>
            <person name="Pinto D."/>
            <person name="Vollmers J."/>
            <person name="Rivas-Marin E."/>
            <person name="Kohn T."/>
            <person name="Peeters S.H."/>
            <person name="Heuer A."/>
            <person name="Rast P."/>
            <person name="Oberbeckmann S."/>
            <person name="Bunk B."/>
            <person name="Jeske O."/>
            <person name="Meyerdierks A."/>
            <person name="Storesund J.E."/>
            <person name="Kallscheuer N."/>
            <person name="Luecker S."/>
            <person name="Lage O.M."/>
            <person name="Pohl T."/>
            <person name="Merkel B.J."/>
            <person name="Hornburger P."/>
            <person name="Mueller R.-W."/>
            <person name="Bruemmer F."/>
            <person name="Labrenz M."/>
            <person name="Spormann A.M."/>
            <person name="Op den Camp H."/>
            <person name="Overmann J."/>
            <person name="Amann R."/>
            <person name="Jetten M.S.M."/>
            <person name="Mascher T."/>
            <person name="Medema M.H."/>
            <person name="Devos D.P."/>
            <person name="Kaster A.-K."/>
            <person name="Ovreas L."/>
            <person name="Rohde M."/>
            <person name="Galperin M.Y."/>
            <person name="Jogler C."/>
        </authorList>
    </citation>
    <scope>NUCLEOTIDE SEQUENCE [LARGE SCALE GENOMIC DNA]</scope>
    <source>
        <strain evidence="2 3">V22</strain>
    </source>
</reference>
<gene>
    <name evidence="2" type="ORF">V22_00250</name>
</gene>
<keyword evidence="1" id="KW-1277">Toxin-antitoxin system</keyword>
<dbReference type="KEGG" id="chya:V22_00250"/>
<accession>A0A517T369</accession>
<sequence>MTYRIQYSPQSRKELIAIANWWSSERDLSQAQRWYLGFSEKIESLASNPFICALADENDNFPYELRQLNYGLASRPTHRALFTIIEPDTVLVLTVRHLAQDQIEPEDISDST</sequence>
<dbReference type="Pfam" id="PF05016">
    <property type="entry name" value="ParE_toxin"/>
    <property type="match status" value="1"/>
</dbReference>
<dbReference type="OrthoDB" id="286584at2"/>
<evidence type="ECO:0000256" key="1">
    <source>
        <dbReference type="ARBA" id="ARBA00022649"/>
    </source>
</evidence>
<keyword evidence="3" id="KW-1185">Reference proteome</keyword>
<dbReference type="AlphaFoldDB" id="A0A517T369"/>
<organism evidence="2 3">
    <name type="scientific">Calycomorphotria hydatis</name>
    <dbReference type="NCBI Taxonomy" id="2528027"/>
    <lineage>
        <taxon>Bacteria</taxon>
        <taxon>Pseudomonadati</taxon>
        <taxon>Planctomycetota</taxon>
        <taxon>Planctomycetia</taxon>
        <taxon>Planctomycetales</taxon>
        <taxon>Planctomycetaceae</taxon>
        <taxon>Calycomorphotria</taxon>
    </lineage>
</organism>
<dbReference type="InterPro" id="IPR035093">
    <property type="entry name" value="RelE/ParE_toxin_dom_sf"/>
</dbReference>